<dbReference type="EMBL" id="GBRH01256147">
    <property type="protein sequence ID" value="JAD41748.1"/>
    <property type="molecule type" value="Transcribed_RNA"/>
</dbReference>
<sequence length="22" mass="2504">MGEIQSSNYQSSGTIDMYNFCK</sequence>
<accession>A0A0A8ZVN1</accession>
<protein>
    <submittedName>
        <fullName evidence="1">Uncharacterized protein</fullName>
    </submittedName>
</protein>
<reference evidence="1" key="2">
    <citation type="journal article" date="2015" name="Data Brief">
        <title>Shoot transcriptome of the giant reed, Arundo donax.</title>
        <authorList>
            <person name="Barrero R.A."/>
            <person name="Guerrero F.D."/>
            <person name="Moolhuijzen P."/>
            <person name="Goolsby J.A."/>
            <person name="Tidwell J."/>
            <person name="Bellgard S.E."/>
            <person name="Bellgard M.I."/>
        </authorList>
    </citation>
    <scope>NUCLEOTIDE SEQUENCE</scope>
    <source>
        <tissue evidence="1">Shoot tissue taken approximately 20 cm above the soil surface</tissue>
    </source>
</reference>
<reference evidence="1" key="1">
    <citation type="submission" date="2014-09" db="EMBL/GenBank/DDBJ databases">
        <authorList>
            <person name="Magalhaes I.L.F."/>
            <person name="Oliveira U."/>
            <person name="Santos F.R."/>
            <person name="Vidigal T.H.D.A."/>
            <person name="Brescovit A.D."/>
            <person name="Santos A.J."/>
        </authorList>
    </citation>
    <scope>NUCLEOTIDE SEQUENCE</scope>
    <source>
        <tissue evidence="1">Shoot tissue taken approximately 20 cm above the soil surface</tissue>
    </source>
</reference>
<name>A0A0A8ZVN1_ARUDO</name>
<proteinExistence type="predicted"/>
<dbReference type="AlphaFoldDB" id="A0A0A8ZVN1"/>
<organism evidence="1">
    <name type="scientific">Arundo donax</name>
    <name type="common">Giant reed</name>
    <name type="synonym">Donax arundinaceus</name>
    <dbReference type="NCBI Taxonomy" id="35708"/>
    <lineage>
        <taxon>Eukaryota</taxon>
        <taxon>Viridiplantae</taxon>
        <taxon>Streptophyta</taxon>
        <taxon>Embryophyta</taxon>
        <taxon>Tracheophyta</taxon>
        <taxon>Spermatophyta</taxon>
        <taxon>Magnoliopsida</taxon>
        <taxon>Liliopsida</taxon>
        <taxon>Poales</taxon>
        <taxon>Poaceae</taxon>
        <taxon>PACMAD clade</taxon>
        <taxon>Arundinoideae</taxon>
        <taxon>Arundineae</taxon>
        <taxon>Arundo</taxon>
    </lineage>
</organism>
<evidence type="ECO:0000313" key="1">
    <source>
        <dbReference type="EMBL" id="JAD41748.1"/>
    </source>
</evidence>